<feature type="domain" description="F-box" evidence="2">
    <location>
        <begin position="62"/>
        <end position="110"/>
    </location>
</feature>
<dbReference type="PANTHER" id="PTHR38926">
    <property type="entry name" value="F-BOX DOMAIN CONTAINING PROTEIN, EXPRESSED"/>
    <property type="match status" value="1"/>
</dbReference>
<evidence type="ECO:0000313" key="4">
    <source>
        <dbReference type="Proteomes" id="UP000324897"/>
    </source>
</evidence>
<feature type="region of interest" description="Disordered" evidence="1">
    <location>
        <begin position="1"/>
        <end position="42"/>
    </location>
</feature>
<feature type="compositionally biased region" description="Basic and acidic residues" evidence="1">
    <location>
        <begin position="10"/>
        <end position="28"/>
    </location>
</feature>
<dbReference type="Gene3D" id="3.80.10.10">
    <property type="entry name" value="Ribonuclease Inhibitor"/>
    <property type="match status" value="1"/>
</dbReference>
<reference evidence="3 4" key="1">
    <citation type="journal article" date="2019" name="Sci. Rep.">
        <title>A high-quality genome of Eragrostis curvula grass provides insights into Poaceae evolution and supports new strategies to enhance forage quality.</title>
        <authorList>
            <person name="Carballo J."/>
            <person name="Santos B.A.C.M."/>
            <person name="Zappacosta D."/>
            <person name="Garbus I."/>
            <person name="Selva J.P."/>
            <person name="Gallo C.A."/>
            <person name="Diaz A."/>
            <person name="Albertini E."/>
            <person name="Caccamo M."/>
            <person name="Echenique V."/>
        </authorList>
    </citation>
    <scope>NUCLEOTIDE SEQUENCE [LARGE SCALE GENOMIC DNA]</scope>
    <source>
        <strain evidence="4">cv. Victoria</strain>
        <tissue evidence="3">Leaf</tissue>
    </source>
</reference>
<keyword evidence="4" id="KW-1185">Reference proteome</keyword>
<dbReference type="Gene3D" id="1.20.1280.50">
    <property type="match status" value="1"/>
</dbReference>
<evidence type="ECO:0000313" key="3">
    <source>
        <dbReference type="EMBL" id="TVU03116.1"/>
    </source>
</evidence>
<dbReference type="Pfam" id="PF12937">
    <property type="entry name" value="F-box-like"/>
    <property type="match status" value="1"/>
</dbReference>
<dbReference type="PROSITE" id="PS50181">
    <property type="entry name" value="FBOX"/>
    <property type="match status" value="1"/>
</dbReference>
<evidence type="ECO:0000256" key="1">
    <source>
        <dbReference type="SAM" id="MobiDB-lite"/>
    </source>
</evidence>
<organism evidence="3 4">
    <name type="scientific">Eragrostis curvula</name>
    <name type="common">weeping love grass</name>
    <dbReference type="NCBI Taxonomy" id="38414"/>
    <lineage>
        <taxon>Eukaryota</taxon>
        <taxon>Viridiplantae</taxon>
        <taxon>Streptophyta</taxon>
        <taxon>Embryophyta</taxon>
        <taxon>Tracheophyta</taxon>
        <taxon>Spermatophyta</taxon>
        <taxon>Magnoliopsida</taxon>
        <taxon>Liliopsida</taxon>
        <taxon>Poales</taxon>
        <taxon>Poaceae</taxon>
        <taxon>PACMAD clade</taxon>
        <taxon>Chloridoideae</taxon>
        <taxon>Eragrostideae</taxon>
        <taxon>Eragrostidinae</taxon>
        <taxon>Eragrostis</taxon>
    </lineage>
</organism>
<dbReference type="InterPro" id="IPR036047">
    <property type="entry name" value="F-box-like_dom_sf"/>
</dbReference>
<dbReference type="FunFam" id="1.20.1280.50:FF:000037">
    <property type="entry name" value="F-box protein SKIP19"/>
    <property type="match status" value="2"/>
</dbReference>
<dbReference type="Pfam" id="PF00646">
    <property type="entry name" value="F-box"/>
    <property type="match status" value="1"/>
</dbReference>
<name>A0A5J9SVV6_9POAL</name>
<dbReference type="InterPro" id="IPR001810">
    <property type="entry name" value="F-box_dom"/>
</dbReference>
<protein>
    <recommendedName>
        <fullName evidence="2">F-box domain-containing protein</fullName>
    </recommendedName>
</protein>
<dbReference type="InterPro" id="IPR032675">
    <property type="entry name" value="LRR_dom_sf"/>
</dbReference>
<dbReference type="SUPFAM" id="SSF81383">
    <property type="entry name" value="F-box domain"/>
    <property type="match status" value="2"/>
</dbReference>
<accession>A0A5J9SVV6</accession>
<dbReference type="Gramene" id="TVU03116">
    <property type="protein sequence ID" value="TVU03116"/>
    <property type="gene ID" value="EJB05_51352"/>
</dbReference>
<dbReference type="AlphaFoldDB" id="A0A5J9SVV6"/>
<dbReference type="EMBL" id="RWGY01000226">
    <property type="protein sequence ID" value="TVU03116.1"/>
    <property type="molecule type" value="Genomic_DNA"/>
</dbReference>
<sequence length="406" mass="45669">MSSTAGSPGRRLDDRAMHPEAFESERVPPSRGPVPSPDATTGRRFLLRRGRNEGAPTAAAGTRDWAALPADAVAAVLRRLDHVEILMGPGQVCRSWRRAARDNPALWRRIDMRGHADLKYRVDLCAMARVAIRRAKGQCEAFWAEHAADDDVLRFLGDQAPSLKSLRLISCQDILEFNEEIKKFPLLQELEISLFTNIGGKNVFQEYESDDYSDDYSDDCSDDYVYGGPDYILDSDDYDDYCDPFRYLDGVYESELSAEDRMFLKALSPNPINRHFEVKKEAPPAPDARDWSELNVDALSLIFTKLGAIEVLMGAELVCKSWLDTAKLPDMWRSVDMSNHKEVEKMSGNVLCAMAKVAVDRSCGQLEAFAGKRFVNANLLKYIGDRVMDGRSCQANRLRVMQTFCT</sequence>
<feature type="non-terminal residue" evidence="3">
    <location>
        <position position="1"/>
    </location>
</feature>
<dbReference type="OrthoDB" id="2095648at2759"/>
<dbReference type="PANTHER" id="PTHR38926:SF76">
    <property type="entry name" value="F-BOX DOMAIN-CONTAINING PROTEIN"/>
    <property type="match status" value="1"/>
</dbReference>
<gene>
    <name evidence="3" type="ORF">EJB05_51352</name>
</gene>
<comment type="caution">
    <text evidence="3">The sequence shown here is derived from an EMBL/GenBank/DDBJ whole genome shotgun (WGS) entry which is preliminary data.</text>
</comment>
<proteinExistence type="predicted"/>
<evidence type="ECO:0000259" key="2">
    <source>
        <dbReference type="PROSITE" id="PS50181"/>
    </source>
</evidence>
<dbReference type="Proteomes" id="UP000324897">
    <property type="component" value="Unassembled WGS sequence"/>
</dbReference>